<protein>
    <submittedName>
        <fullName evidence="1">Uncharacterized protein</fullName>
    </submittedName>
</protein>
<dbReference type="AlphaFoldDB" id="A0A9W7E2X8"/>
<dbReference type="EMBL" id="BRXZ01005437">
    <property type="protein sequence ID" value="GMH66124.1"/>
    <property type="molecule type" value="Genomic_DNA"/>
</dbReference>
<accession>A0A9W7E2X8</accession>
<sequence>MERDLFVASACTPFLTSVALLSGIKKAPESTSAALAKIVTAIMPWKPRGVLVLPISATNIRGHVVQDSSEELAGLREDLRYWQQRLKLERVKVEPVRAAVERLKEELEATANAEGIGGGWMGAVGRAAFLIGCNVDVVTGGRLEGRGGGEALMLKTCTKYGN</sequence>
<reference evidence="1" key="1">
    <citation type="submission" date="2022-07" db="EMBL/GenBank/DDBJ databases">
        <title>Genome analysis of Parmales, a sister group of diatoms, reveals the evolutionary specialization of diatoms from phago-mixotrophs to photoautotrophs.</title>
        <authorList>
            <person name="Ban H."/>
            <person name="Sato S."/>
            <person name="Yoshikawa S."/>
            <person name="Kazumasa Y."/>
            <person name="Nakamura Y."/>
            <person name="Ichinomiya M."/>
            <person name="Saitoh K."/>
            <person name="Sato N."/>
            <person name="Blanc-Mathieu R."/>
            <person name="Endo H."/>
            <person name="Kuwata A."/>
            <person name="Ogata H."/>
        </authorList>
    </citation>
    <scope>NUCLEOTIDE SEQUENCE</scope>
</reference>
<gene>
    <name evidence="1" type="ORF">TrRE_jg3474</name>
</gene>
<proteinExistence type="predicted"/>
<name>A0A9W7E2X8_9STRA</name>
<comment type="caution">
    <text evidence="1">The sequence shown here is derived from an EMBL/GenBank/DDBJ whole genome shotgun (WGS) entry which is preliminary data.</text>
</comment>
<organism evidence="1 2">
    <name type="scientific">Triparma retinervis</name>
    <dbReference type="NCBI Taxonomy" id="2557542"/>
    <lineage>
        <taxon>Eukaryota</taxon>
        <taxon>Sar</taxon>
        <taxon>Stramenopiles</taxon>
        <taxon>Ochrophyta</taxon>
        <taxon>Bolidophyceae</taxon>
        <taxon>Parmales</taxon>
        <taxon>Triparmaceae</taxon>
        <taxon>Triparma</taxon>
    </lineage>
</organism>
<keyword evidence="2" id="KW-1185">Reference proteome</keyword>
<dbReference type="Proteomes" id="UP001165082">
    <property type="component" value="Unassembled WGS sequence"/>
</dbReference>
<evidence type="ECO:0000313" key="2">
    <source>
        <dbReference type="Proteomes" id="UP001165082"/>
    </source>
</evidence>
<evidence type="ECO:0000313" key="1">
    <source>
        <dbReference type="EMBL" id="GMH66124.1"/>
    </source>
</evidence>